<feature type="compositionally biased region" description="Low complexity" evidence="1">
    <location>
        <begin position="88"/>
        <end position="103"/>
    </location>
</feature>
<keyword evidence="3" id="KW-1185">Reference proteome</keyword>
<accession>A0A9W8N0E6</accession>
<protein>
    <submittedName>
        <fullName evidence="2">Uncharacterized protein</fullName>
    </submittedName>
</protein>
<name>A0A9W8N0E6_9AGAR</name>
<organism evidence="2 3">
    <name type="scientific">Agrocybe chaxingu</name>
    <dbReference type="NCBI Taxonomy" id="84603"/>
    <lineage>
        <taxon>Eukaryota</taxon>
        <taxon>Fungi</taxon>
        <taxon>Dikarya</taxon>
        <taxon>Basidiomycota</taxon>
        <taxon>Agaricomycotina</taxon>
        <taxon>Agaricomycetes</taxon>
        <taxon>Agaricomycetidae</taxon>
        <taxon>Agaricales</taxon>
        <taxon>Agaricineae</taxon>
        <taxon>Strophariaceae</taxon>
        <taxon>Agrocybe</taxon>
    </lineage>
</organism>
<evidence type="ECO:0000313" key="2">
    <source>
        <dbReference type="EMBL" id="KAJ3516287.1"/>
    </source>
</evidence>
<dbReference type="EMBL" id="JANKHO010000060">
    <property type="protein sequence ID" value="KAJ3516287.1"/>
    <property type="molecule type" value="Genomic_DNA"/>
</dbReference>
<evidence type="ECO:0000256" key="1">
    <source>
        <dbReference type="SAM" id="MobiDB-lite"/>
    </source>
</evidence>
<sequence>MIRLSEAIARANCTSEITPAFVREAYSLLRQSVIHVEHDAIDFDEEFEELEGERKNSAQGDDNEDVQMTADSFEAADESSVPVRIHVAGRQAQAAGSSSRAGSVIPGAERAASLPPPPKRRMIISHDKYIELQSMIVLCLSEQGTKTG</sequence>
<dbReference type="OrthoDB" id="1744952at2759"/>
<reference evidence="2" key="1">
    <citation type="submission" date="2022-07" db="EMBL/GenBank/DDBJ databases">
        <title>Genome Sequence of Agrocybe chaxingu.</title>
        <authorList>
            <person name="Buettner E."/>
        </authorList>
    </citation>
    <scope>NUCLEOTIDE SEQUENCE</scope>
    <source>
        <strain evidence="2">MP-N11</strain>
    </source>
</reference>
<gene>
    <name evidence="2" type="ORF">NLJ89_g1210</name>
</gene>
<comment type="caution">
    <text evidence="2">The sequence shown here is derived from an EMBL/GenBank/DDBJ whole genome shotgun (WGS) entry which is preliminary data.</text>
</comment>
<dbReference type="Proteomes" id="UP001148786">
    <property type="component" value="Unassembled WGS sequence"/>
</dbReference>
<proteinExistence type="predicted"/>
<evidence type="ECO:0000313" key="3">
    <source>
        <dbReference type="Proteomes" id="UP001148786"/>
    </source>
</evidence>
<feature type="region of interest" description="Disordered" evidence="1">
    <location>
        <begin position="47"/>
        <end position="120"/>
    </location>
</feature>
<dbReference type="AlphaFoldDB" id="A0A9W8N0E6"/>